<dbReference type="EMBL" id="HBUF01343299">
    <property type="protein sequence ID" value="CAG6706475.1"/>
    <property type="molecule type" value="Transcribed_RNA"/>
</dbReference>
<dbReference type="EMBL" id="HBUF01343297">
    <property type="protein sequence ID" value="CAG6706472.1"/>
    <property type="molecule type" value="Transcribed_RNA"/>
</dbReference>
<dbReference type="EMBL" id="HBUF01343301">
    <property type="protein sequence ID" value="CAG6706479.1"/>
    <property type="molecule type" value="Transcribed_RNA"/>
</dbReference>
<proteinExistence type="predicted"/>
<dbReference type="EMBL" id="HBUF01074298">
    <property type="protein sequence ID" value="CAG6630620.1"/>
    <property type="molecule type" value="Transcribed_RNA"/>
</dbReference>
<name>A0A8D8QFJ0_9HEMI</name>
<dbReference type="EMBL" id="HBUF01343296">
    <property type="protein sequence ID" value="CAG6706470.1"/>
    <property type="molecule type" value="Transcribed_RNA"/>
</dbReference>
<evidence type="ECO:0000313" key="2">
    <source>
        <dbReference type="EMBL" id="CAG6630614.1"/>
    </source>
</evidence>
<protein>
    <submittedName>
        <fullName evidence="2">Uncharacterized protein</fullName>
    </submittedName>
</protein>
<reference evidence="2" key="1">
    <citation type="submission" date="2021-05" db="EMBL/GenBank/DDBJ databases">
        <authorList>
            <person name="Alioto T."/>
            <person name="Alioto T."/>
            <person name="Gomez Garrido J."/>
        </authorList>
    </citation>
    <scope>NUCLEOTIDE SEQUENCE</scope>
</reference>
<dbReference type="EMBL" id="HBUF01343300">
    <property type="protein sequence ID" value="CAG6706477.1"/>
    <property type="molecule type" value="Transcribed_RNA"/>
</dbReference>
<dbReference type="EMBL" id="HBUF01074300">
    <property type="protein sequence ID" value="CAG6630629.1"/>
    <property type="molecule type" value="Transcribed_RNA"/>
</dbReference>
<dbReference type="AlphaFoldDB" id="A0A8D8QFJ0"/>
<sequence>MSVNVGRVVWACRVWRPYRHLADWIGNMAREDPGGICSYQTVGPGQGEHQRLAYHLAARVIQTIFPTRGTKVAVSTMALRHRLTLTHSGPRWKAGLNLSTNCTKMETLRVRRILRAKCRNRPNQSKPPPILFNRPTLSTQWRPGSIRPPQIWPS</sequence>
<evidence type="ECO:0000256" key="1">
    <source>
        <dbReference type="SAM" id="MobiDB-lite"/>
    </source>
</evidence>
<dbReference type="EMBL" id="HBUF01074294">
    <property type="protein sequence ID" value="CAG6630598.1"/>
    <property type="molecule type" value="Transcribed_RNA"/>
</dbReference>
<dbReference type="EMBL" id="HBUF01074296">
    <property type="protein sequence ID" value="CAG6630607.1"/>
    <property type="molecule type" value="Transcribed_RNA"/>
</dbReference>
<feature type="region of interest" description="Disordered" evidence="1">
    <location>
        <begin position="119"/>
        <end position="154"/>
    </location>
</feature>
<organism evidence="2">
    <name type="scientific">Cacopsylla melanoneura</name>
    <dbReference type="NCBI Taxonomy" id="428564"/>
    <lineage>
        <taxon>Eukaryota</taxon>
        <taxon>Metazoa</taxon>
        <taxon>Ecdysozoa</taxon>
        <taxon>Arthropoda</taxon>
        <taxon>Hexapoda</taxon>
        <taxon>Insecta</taxon>
        <taxon>Pterygota</taxon>
        <taxon>Neoptera</taxon>
        <taxon>Paraneoptera</taxon>
        <taxon>Hemiptera</taxon>
        <taxon>Sternorrhyncha</taxon>
        <taxon>Psylloidea</taxon>
        <taxon>Psyllidae</taxon>
        <taxon>Psyllinae</taxon>
        <taxon>Cacopsylla</taxon>
    </lineage>
</organism>
<dbReference type="EMBL" id="HBUF01074301">
    <property type="protein sequence ID" value="CAG6630636.1"/>
    <property type="molecule type" value="Transcribed_RNA"/>
</dbReference>
<dbReference type="EMBL" id="HBUF01074297">
    <property type="protein sequence ID" value="CAG6630614.1"/>
    <property type="molecule type" value="Transcribed_RNA"/>
</dbReference>
<accession>A0A8D8QFJ0</accession>